<organism evidence="2 3">
    <name type="scientific">Chloracidobacterium validum</name>
    <dbReference type="NCBI Taxonomy" id="2821543"/>
    <lineage>
        <taxon>Bacteria</taxon>
        <taxon>Pseudomonadati</taxon>
        <taxon>Acidobacteriota</taxon>
        <taxon>Terriglobia</taxon>
        <taxon>Terriglobales</taxon>
        <taxon>Acidobacteriaceae</taxon>
        <taxon>Chloracidobacterium</taxon>
    </lineage>
</organism>
<gene>
    <name evidence="2" type="ORF">J8C06_00985</name>
</gene>
<reference evidence="2 3" key="1">
    <citation type="submission" date="2021-03" db="EMBL/GenBank/DDBJ databases">
        <title>Genomic and phenotypic characterization of Chloracidobacterium isolates provides evidence for multiple species.</title>
        <authorList>
            <person name="Saini M.K."/>
            <person name="Costas A.M.G."/>
            <person name="Tank M."/>
            <person name="Bryant D.A."/>
        </authorList>
    </citation>
    <scope>NUCLEOTIDE SEQUENCE [LARGE SCALE GENOMIC DNA]</scope>
    <source>
        <strain evidence="2 3">BV2-C</strain>
    </source>
</reference>
<sequence>MTSLKLRAAAAATRFALRYPRLTWWAARRIAPLAAWLLRRFRRFRPAPEAHLVAELTQELKQATVGGDIDWQDVHTLGELCIRQRDYAGAAQHFQRIAAAAAVDRELVDRELQRSAASWLGRALEYAGDTQGARVAYYNYLRDFPEISSFERQRLERRLADLSALPRALDAGAVNDRLPLATASTSDDRPSRISVGRRTS</sequence>
<proteinExistence type="predicted"/>
<evidence type="ECO:0000313" key="3">
    <source>
        <dbReference type="Proteomes" id="UP000676506"/>
    </source>
</evidence>
<dbReference type="RefSeq" id="WP_211428942.1">
    <property type="nucleotide sequence ID" value="NZ_CP072648.1"/>
</dbReference>
<dbReference type="InterPro" id="IPR011990">
    <property type="entry name" value="TPR-like_helical_dom_sf"/>
</dbReference>
<evidence type="ECO:0000313" key="2">
    <source>
        <dbReference type="EMBL" id="QUW03051.1"/>
    </source>
</evidence>
<dbReference type="Gene3D" id="1.25.40.10">
    <property type="entry name" value="Tetratricopeptide repeat domain"/>
    <property type="match status" value="1"/>
</dbReference>
<accession>A0ABX8BAJ1</accession>
<feature type="region of interest" description="Disordered" evidence="1">
    <location>
        <begin position="180"/>
        <end position="200"/>
    </location>
</feature>
<evidence type="ECO:0008006" key="4">
    <source>
        <dbReference type="Google" id="ProtNLM"/>
    </source>
</evidence>
<keyword evidence="3" id="KW-1185">Reference proteome</keyword>
<name>A0ABX8BAJ1_9BACT</name>
<protein>
    <recommendedName>
        <fullName evidence="4">Tetratricopeptide repeat protein</fullName>
    </recommendedName>
</protein>
<dbReference type="EMBL" id="CP072648">
    <property type="protein sequence ID" value="QUW03051.1"/>
    <property type="molecule type" value="Genomic_DNA"/>
</dbReference>
<dbReference type="Proteomes" id="UP000676506">
    <property type="component" value="Chromosome 1"/>
</dbReference>
<evidence type="ECO:0000256" key="1">
    <source>
        <dbReference type="SAM" id="MobiDB-lite"/>
    </source>
</evidence>